<dbReference type="InterPro" id="IPR011993">
    <property type="entry name" value="PH-like_dom_sf"/>
</dbReference>
<dbReference type="SUPFAM" id="SSF50729">
    <property type="entry name" value="PH domain-like"/>
    <property type="match status" value="1"/>
</dbReference>
<feature type="domain" description="PH" evidence="2">
    <location>
        <begin position="300"/>
        <end position="412"/>
    </location>
</feature>
<feature type="region of interest" description="Disordered" evidence="1">
    <location>
        <begin position="1"/>
        <end position="27"/>
    </location>
</feature>
<organism evidence="3 4">
    <name type="scientific">Dimargaris verticillata</name>
    <dbReference type="NCBI Taxonomy" id="2761393"/>
    <lineage>
        <taxon>Eukaryota</taxon>
        <taxon>Fungi</taxon>
        <taxon>Fungi incertae sedis</taxon>
        <taxon>Zoopagomycota</taxon>
        <taxon>Kickxellomycotina</taxon>
        <taxon>Dimargaritomycetes</taxon>
        <taxon>Dimargaritales</taxon>
        <taxon>Dimargaritaceae</taxon>
        <taxon>Dimargaris</taxon>
    </lineage>
</organism>
<feature type="region of interest" description="Disordered" evidence="1">
    <location>
        <begin position="152"/>
        <end position="245"/>
    </location>
</feature>
<evidence type="ECO:0000313" key="4">
    <source>
        <dbReference type="Proteomes" id="UP001151582"/>
    </source>
</evidence>
<feature type="compositionally biased region" description="Low complexity" evidence="1">
    <location>
        <begin position="217"/>
        <end position="237"/>
    </location>
</feature>
<protein>
    <recommendedName>
        <fullName evidence="2">PH domain-containing protein</fullName>
    </recommendedName>
</protein>
<dbReference type="AlphaFoldDB" id="A0A9W8B123"/>
<comment type="caution">
    <text evidence="3">The sequence shown here is derived from an EMBL/GenBank/DDBJ whole genome shotgun (WGS) entry which is preliminary data.</text>
</comment>
<gene>
    <name evidence="3" type="ORF">H4R34_006062</name>
</gene>
<feature type="non-terminal residue" evidence="3">
    <location>
        <position position="449"/>
    </location>
</feature>
<dbReference type="PROSITE" id="PS50003">
    <property type="entry name" value="PH_DOMAIN"/>
    <property type="match status" value="1"/>
</dbReference>
<dbReference type="Pfam" id="PF15410">
    <property type="entry name" value="PH_9"/>
    <property type="match status" value="1"/>
</dbReference>
<keyword evidence="4" id="KW-1185">Reference proteome</keyword>
<dbReference type="InterPro" id="IPR001849">
    <property type="entry name" value="PH_domain"/>
</dbReference>
<evidence type="ECO:0000259" key="2">
    <source>
        <dbReference type="PROSITE" id="PS50003"/>
    </source>
</evidence>
<evidence type="ECO:0000313" key="3">
    <source>
        <dbReference type="EMBL" id="KAJ1970422.1"/>
    </source>
</evidence>
<dbReference type="SMART" id="SM00233">
    <property type="entry name" value="PH"/>
    <property type="match status" value="1"/>
</dbReference>
<dbReference type="InterPro" id="IPR041681">
    <property type="entry name" value="PH_9"/>
</dbReference>
<dbReference type="OrthoDB" id="2157641at2759"/>
<proteinExistence type="predicted"/>
<sequence>MKDLTLQSDATSPIGSPPASTFSSRANTASSNKRFSFFDSAGLGALNAPKTTERGSVASGQASTDTANEHNRLIPVLKEMYSSIKSQKLAQPTEALALSRSSISSFRSSSQMTLGMGVGISRSRSVSGMGGGSNQGGLAQRQHRIFGGGRRALRSGGGPGHAADTDMMGSGRFGNSAQSSPIGAVLAGANPNLSPEGHLNQSRSMLNSSSPRLATVRPSHSSPARSRAASISSSSPRNPLPGIAPSAFSDGDDLSYYDRYSQSLNASMLLGGGAHDFNDYPDHMPLPNHMGYDERFVKSSVLVRKHLMERTDRKATNRSWKQCYVVLEHGMLNMYKAERGRTDGSELTDPALQLGHVSLRHSLTNALPPPGYSRSRPQVFAIQLPHGGVYLFQAGSKDQLKEWVDCCNYWAARESKEPLVGGVCNADHGWVEPNDEDGTDAGATSSRPT</sequence>
<accession>A0A9W8B123</accession>
<dbReference type="EMBL" id="JANBQB010001779">
    <property type="protein sequence ID" value="KAJ1970422.1"/>
    <property type="molecule type" value="Genomic_DNA"/>
</dbReference>
<reference evidence="3" key="1">
    <citation type="submission" date="2022-07" db="EMBL/GenBank/DDBJ databases">
        <title>Phylogenomic reconstructions and comparative analyses of Kickxellomycotina fungi.</title>
        <authorList>
            <person name="Reynolds N.K."/>
            <person name="Stajich J.E."/>
            <person name="Barry K."/>
            <person name="Grigoriev I.V."/>
            <person name="Crous P."/>
            <person name="Smith M.E."/>
        </authorList>
    </citation>
    <scope>NUCLEOTIDE SEQUENCE</scope>
    <source>
        <strain evidence="3">RSA 567</strain>
    </source>
</reference>
<dbReference type="Gene3D" id="2.30.29.30">
    <property type="entry name" value="Pleckstrin-homology domain (PH domain)/Phosphotyrosine-binding domain (PTB)"/>
    <property type="match status" value="1"/>
</dbReference>
<feature type="region of interest" description="Disordered" evidence="1">
    <location>
        <begin position="429"/>
        <end position="449"/>
    </location>
</feature>
<evidence type="ECO:0000256" key="1">
    <source>
        <dbReference type="SAM" id="MobiDB-lite"/>
    </source>
</evidence>
<dbReference type="Proteomes" id="UP001151582">
    <property type="component" value="Unassembled WGS sequence"/>
</dbReference>
<feature type="compositionally biased region" description="Polar residues" evidence="1">
    <location>
        <begin position="199"/>
        <end position="212"/>
    </location>
</feature>
<feature type="region of interest" description="Disordered" evidence="1">
    <location>
        <begin position="46"/>
        <end position="67"/>
    </location>
</feature>
<name>A0A9W8B123_9FUNG</name>